<feature type="compositionally biased region" description="Basic and acidic residues" evidence="1">
    <location>
        <begin position="70"/>
        <end position="87"/>
    </location>
</feature>
<feature type="chain" id="PRO_5007858847" evidence="2">
    <location>
        <begin position="34"/>
        <end position="213"/>
    </location>
</feature>
<feature type="signal peptide" evidence="2">
    <location>
        <begin position="1"/>
        <end position="33"/>
    </location>
</feature>
<name>A0A165HRH6_9BASI</name>
<accession>A0A165HRH6</accession>
<protein>
    <submittedName>
        <fullName evidence="3">Uncharacterized protein</fullName>
    </submittedName>
</protein>
<dbReference type="EMBL" id="KV423938">
    <property type="protein sequence ID" value="KZT59642.1"/>
    <property type="molecule type" value="Genomic_DNA"/>
</dbReference>
<dbReference type="AlphaFoldDB" id="A0A165HRH6"/>
<organism evidence="3 4">
    <name type="scientific">Calocera cornea HHB12733</name>
    <dbReference type="NCBI Taxonomy" id="1353952"/>
    <lineage>
        <taxon>Eukaryota</taxon>
        <taxon>Fungi</taxon>
        <taxon>Dikarya</taxon>
        <taxon>Basidiomycota</taxon>
        <taxon>Agaricomycotina</taxon>
        <taxon>Dacrymycetes</taxon>
        <taxon>Dacrymycetales</taxon>
        <taxon>Dacrymycetaceae</taxon>
        <taxon>Calocera</taxon>
    </lineage>
</organism>
<evidence type="ECO:0000256" key="2">
    <source>
        <dbReference type="SAM" id="SignalP"/>
    </source>
</evidence>
<evidence type="ECO:0000313" key="3">
    <source>
        <dbReference type="EMBL" id="KZT59642.1"/>
    </source>
</evidence>
<gene>
    <name evidence="3" type="ORF">CALCODRAFT_181342</name>
</gene>
<evidence type="ECO:0000313" key="4">
    <source>
        <dbReference type="Proteomes" id="UP000076842"/>
    </source>
</evidence>
<dbReference type="InParanoid" id="A0A165HRH6"/>
<reference evidence="3 4" key="1">
    <citation type="journal article" date="2016" name="Mol. Biol. Evol.">
        <title>Comparative Genomics of Early-Diverging Mushroom-Forming Fungi Provides Insights into the Origins of Lignocellulose Decay Capabilities.</title>
        <authorList>
            <person name="Nagy L.G."/>
            <person name="Riley R."/>
            <person name="Tritt A."/>
            <person name="Adam C."/>
            <person name="Daum C."/>
            <person name="Floudas D."/>
            <person name="Sun H."/>
            <person name="Yadav J.S."/>
            <person name="Pangilinan J."/>
            <person name="Larsson K.H."/>
            <person name="Matsuura K."/>
            <person name="Barry K."/>
            <person name="Labutti K."/>
            <person name="Kuo R."/>
            <person name="Ohm R.A."/>
            <person name="Bhattacharya S.S."/>
            <person name="Shirouzu T."/>
            <person name="Yoshinaga Y."/>
            <person name="Martin F.M."/>
            <person name="Grigoriev I.V."/>
            <person name="Hibbett D.S."/>
        </authorList>
    </citation>
    <scope>NUCLEOTIDE SEQUENCE [LARGE SCALE GENOMIC DNA]</scope>
    <source>
        <strain evidence="3 4">HHB12733</strain>
    </source>
</reference>
<dbReference type="Proteomes" id="UP000076842">
    <property type="component" value="Unassembled WGS sequence"/>
</dbReference>
<keyword evidence="2" id="KW-0732">Signal</keyword>
<sequence length="213" mass="23427">MGRAVGRATRTLGRKKPWMTSWLVLVLVRGPEGLRTRTVRTGEARARLATSGLLLNASSGAQGRPVFSRGEARRGGKKQKGEREGRRAWPVARPRFTLVLLGRRDFYTGCQARRVSAVRQVAQQQQVHPMIHGTVAVRVCACVSLQTLAGVPVCPKAGVYAEHCCSLSRPLVADSRWPHRPRRGRVEGSTFPGGRVARRGRAYGAHPVHQMAR</sequence>
<evidence type="ECO:0000256" key="1">
    <source>
        <dbReference type="SAM" id="MobiDB-lite"/>
    </source>
</evidence>
<keyword evidence="4" id="KW-1185">Reference proteome</keyword>
<feature type="region of interest" description="Disordered" evidence="1">
    <location>
        <begin position="59"/>
        <end position="87"/>
    </location>
</feature>
<proteinExistence type="predicted"/>